<protein>
    <submittedName>
        <fullName evidence="2">Prepilin-type N-terminal cleavage/methylation domain-containing protein</fullName>
    </submittedName>
</protein>
<reference evidence="2" key="2">
    <citation type="journal article" date="2021" name="PeerJ">
        <title>Extensive microbial diversity within the chicken gut microbiome revealed by metagenomics and culture.</title>
        <authorList>
            <person name="Gilroy R."/>
            <person name="Ravi A."/>
            <person name="Getino M."/>
            <person name="Pursley I."/>
            <person name="Horton D.L."/>
            <person name="Alikhan N.F."/>
            <person name="Baker D."/>
            <person name="Gharbi K."/>
            <person name="Hall N."/>
            <person name="Watson M."/>
            <person name="Adriaenssens E.M."/>
            <person name="Foster-Nyarko E."/>
            <person name="Jarju S."/>
            <person name="Secka A."/>
            <person name="Antonio M."/>
            <person name="Oren A."/>
            <person name="Chaudhuri R.R."/>
            <person name="La Ragione R."/>
            <person name="Hildebrand F."/>
            <person name="Pallen M.J."/>
        </authorList>
    </citation>
    <scope>NUCLEOTIDE SEQUENCE</scope>
    <source>
        <strain evidence="2">CHK152-2994</strain>
    </source>
</reference>
<dbReference type="InterPro" id="IPR012902">
    <property type="entry name" value="N_methyl_site"/>
</dbReference>
<dbReference type="Proteomes" id="UP000824139">
    <property type="component" value="Unassembled WGS sequence"/>
</dbReference>
<keyword evidence="1" id="KW-1133">Transmembrane helix</keyword>
<accession>A0A9D1FW66</accession>
<reference evidence="2" key="1">
    <citation type="submission" date="2020-10" db="EMBL/GenBank/DDBJ databases">
        <authorList>
            <person name="Gilroy R."/>
        </authorList>
    </citation>
    <scope>NUCLEOTIDE SEQUENCE</scope>
    <source>
        <strain evidence="2">CHK152-2994</strain>
    </source>
</reference>
<dbReference type="NCBIfam" id="TIGR02532">
    <property type="entry name" value="IV_pilin_GFxxxE"/>
    <property type="match status" value="1"/>
</dbReference>
<dbReference type="SUPFAM" id="SSF54523">
    <property type="entry name" value="Pili subunits"/>
    <property type="match status" value="1"/>
</dbReference>
<organism evidence="2 3">
    <name type="scientific">Candidatus Scatenecus faecavium</name>
    <dbReference type="NCBI Taxonomy" id="2840915"/>
    <lineage>
        <taxon>Bacteria</taxon>
        <taxon>Candidatus Scatenecus</taxon>
    </lineage>
</organism>
<evidence type="ECO:0000313" key="3">
    <source>
        <dbReference type="Proteomes" id="UP000824139"/>
    </source>
</evidence>
<dbReference type="InterPro" id="IPR045584">
    <property type="entry name" value="Pilin-like"/>
</dbReference>
<dbReference type="Gene3D" id="3.30.700.10">
    <property type="entry name" value="Glycoprotein, Type 4 Pilin"/>
    <property type="match status" value="1"/>
</dbReference>
<evidence type="ECO:0000256" key="1">
    <source>
        <dbReference type="SAM" id="Phobius"/>
    </source>
</evidence>
<dbReference type="AlphaFoldDB" id="A0A9D1FW66"/>
<keyword evidence="1" id="KW-0472">Membrane</keyword>
<dbReference type="EMBL" id="DVJO01000123">
    <property type="protein sequence ID" value="HIS83070.1"/>
    <property type="molecule type" value="Genomic_DNA"/>
</dbReference>
<keyword evidence="1" id="KW-0812">Transmembrane</keyword>
<gene>
    <name evidence="2" type="ORF">IAD41_05635</name>
</gene>
<dbReference type="Pfam" id="PF07963">
    <property type="entry name" value="N_methyl"/>
    <property type="match status" value="1"/>
</dbReference>
<evidence type="ECO:0000313" key="2">
    <source>
        <dbReference type="EMBL" id="HIS83070.1"/>
    </source>
</evidence>
<proteinExistence type="predicted"/>
<name>A0A9D1FW66_9BACT</name>
<feature type="transmembrane region" description="Helical" evidence="1">
    <location>
        <begin position="27"/>
        <end position="46"/>
    </location>
</feature>
<sequence>MAAPHPVKFSNSNTFSHFLKGFTLSEVLITLGIIGIIAAMTLPSVINKAQNMILKNQYKKAYNIFFNAIKLVQAKNEAPINCFYWTSSPYPNATCQSYDEYGTCKKWTLPDGSSLPSDYNGGMNDCKIFIEELFKTLNVAVYCQNKALEKGCITNKHKGVDKVKLENNPEANPDPNVGFTDKNIKEKWPAWVLADGTIILGYGTTTPIFTIDINGHRNPNKWGYDMFTFQLRGDKVNGITVLNPYTYATEKGGKTGKQMFEEMLK</sequence>
<comment type="caution">
    <text evidence="2">The sequence shown here is derived from an EMBL/GenBank/DDBJ whole genome shotgun (WGS) entry which is preliminary data.</text>
</comment>